<feature type="transmembrane region" description="Helical" evidence="1">
    <location>
        <begin position="280"/>
        <end position="299"/>
    </location>
</feature>
<accession>A0ABX8GVI3</accession>
<dbReference type="EMBL" id="CP076128">
    <property type="protein sequence ID" value="QWG07603.1"/>
    <property type="molecule type" value="Genomic_DNA"/>
</dbReference>
<protein>
    <recommendedName>
        <fullName evidence="4">Chemotaxis methyl-accepting receptor HlyB-like 4HB MCP domain-containing protein</fullName>
    </recommendedName>
</protein>
<reference evidence="2 3" key="1">
    <citation type="submission" date="2021-05" db="EMBL/GenBank/DDBJ databases">
        <title>Comparative genomic studies on the polysaccharide-degrading batcterial strains of the Flammeovirga genus.</title>
        <authorList>
            <person name="Zewei F."/>
            <person name="Zheng Z."/>
            <person name="Yu L."/>
            <person name="Ruyue G."/>
            <person name="Yanhong M."/>
            <person name="Yuanyuan C."/>
            <person name="Jingyan G."/>
            <person name="Wenjun H."/>
        </authorList>
    </citation>
    <scope>NUCLEOTIDE SEQUENCE [LARGE SCALE GENOMIC DNA]</scope>
    <source>
        <strain evidence="2 3">YS10</strain>
    </source>
</reference>
<keyword evidence="1" id="KW-0472">Membrane</keyword>
<evidence type="ECO:0000313" key="2">
    <source>
        <dbReference type="EMBL" id="QWG07603.1"/>
    </source>
</evidence>
<keyword evidence="1" id="KW-1133">Transmembrane helix</keyword>
<keyword evidence="3" id="KW-1185">Reference proteome</keyword>
<dbReference type="Proteomes" id="UP000682802">
    <property type="component" value="Chromosome 1"/>
</dbReference>
<evidence type="ECO:0000313" key="3">
    <source>
        <dbReference type="Proteomes" id="UP000682802"/>
    </source>
</evidence>
<sequence length="308" mass="36121">MKKQSVAHTWKKIIRWFYVYFVVCFVIAVGNFSSYRQVENQDLLLDKILEIRHMTLKMTLAAQEFLSYEAHYEDFHKSRTATPIMAEYHSIDKELTSYVDKMMSTNATWKVDNEQDLQQFRVFLNEHRTVFSQIITKLKFRGSPHSGMIGDLQKRTEALEREPYVSVVSLEKMKLLEKSYLLSADTSDFYKIRKINHQMQKEVNAISMPDVHKHQILNNLRRYNSTLLRVVEVDVRIGFRGDIGLTLTLQKRTEDIINLADKMYRDAKLKKDMWMSYSRWIAVVFGTLSVGVLLVLSLATNDVISKMK</sequence>
<organism evidence="2 3">
    <name type="scientific">Flammeovirga kamogawensis</name>
    <dbReference type="NCBI Taxonomy" id="373891"/>
    <lineage>
        <taxon>Bacteria</taxon>
        <taxon>Pseudomonadati</taxon>
        <taxon>Bacteroidota</taxon>
        <taxon>Cytophagia</taxon>
        <taxon>Cytophagales</taxon>
        <taxon>Flammeovirgaceae</taxon>
        <taxon>Flammeovirga</taxon>
    </lineage>
</organism>
<evidence type="ECO:0000256" key="1">
    <source>
        <dbReference type="SAM" id="Phobius"/>
    </source>
</evidence>
<feature type="transmembrane region" description="Helical" evidence="1">
    <location>
        <begin position="13"/>
        <end position="32"/>
    </location>
</feature>
<proteinExistence type="predicted"/>
<evidence type="ECO:0008006" key="4">
    <source>
        <dbReference type="Google" id="ProtNLM"/>
    </source>
</evidence>
<name>A0ABX8GVI3_9BACT</name>
<dbReference type="RefSeq" id="WP_144074990.1">
    <property type="nucleotide sequence ID" value="NZ_CP076128.1"/>
</dbReference>
<keyword evidence="1" id="KW-0812">Transmembrane</keyword>
<gene>
    <name evidence="2" type="ORF">KM029_01295</name>
</gene>